<reference evidence="4 5" key="1">
    <citation type="submission" date="2019-04" db="EMBL/GenBank/DDBJ databases">
        <title>Isachenkonia alkalipeptolytica gen. nov. sp. nov. a new anaerobic, alkiliphilic organothrophic bacterium capable to reduce synthesized ferrihydrite isolated from a soda lake.</title>
        <authorList>
            <person name="Toshchakov S.V."/>
            <person name="Zavarzina D.G."/>
            <person name="Zhilina T.N."/>
            <person name="Kostrikina N.A."/>
            <person name="Kublanov I.V."/>
        </authorList>
    </citation>
    <scope>NUCLEOTIDE SEQUENCE [LARGE SCALE GENOMIC DNA]</scope>
    <source>
        <strain evidence="4 5">Z-1701</strain>
    </source>
</reference>
<feature type="coiled-coil region" evidence="1">
    <location>
        <begin position="192"/>
        <end position="241"/>
    </location>
</feature>
<dbReference type="Proteomes" id="UP000449710">
    <property type="component" value="Unassembled WGS sequence"/>
</dbReference>
<keyword evidence="5" id="KW-1185">Reference proteome</keyword>
<dbReference type="Gene3D" id="1.10.4030.10">
    <property type="entry name" value="Porin chaperone SurA, peptide-binding domain"/>
    <property type="match status" value="1"/>
</dbReference>
<keyword evidence="3" id="KW-0732">Signal</keyword>
<dbReference type="InterPro" id="IPR050245">
    <property type="entry name" value="PrsA_foldase"/>
</dbReference>
<dbReference type="SUPFAM" id="SSF109998">
    <property type="entry name" value="Triger factor/SurA peptide-binding domain-like"/>
    <property type="match status" value="1"/>
</dbReference>
<proteinExistence type="predicted"/>
<dbReference type="AlphaFoldDB" id="A0AA43XJV1"/>
<feature type="region of interest" description="Disordered" evidence="2">
    <location>
        <begin position="28"/>
        <end position="49"/>
    </location>
</feature>
<dbReference type="InterPro" id="IPR027304">
    <property type="entry name" value="Trigger_fact/SurA_dom_sf"/>
</dbReference>
<feature type="signal peptide" evidence="3">
    <location>
        <begin position="1"/>
        <end position="25"/>
    </location>
</feature>
<organism evidence="4 5">
    <name type="scientific">Isachenkonia alkalipeptolytica</name>
    <dbReference type="NCBI Taxonomy" id="2565777"/>
    <lineage>
        <taxon>Bacteria</taxon>
        <taxon>Bacillati</taxon>
        <taxon>Bacillota</taxon>
        <taxon>Clostridia</taxon>
        <taxon>Eubacteriales</taxon>
        <taxon>Clostridiaceae</taxon>
        <taxon>Isachenkonia</taxon>
    </lineage>
</organism>
<keyword evidence="1" id="KW-0175">Coiled coil</keyword>
<name>A0AA43XJV1_9CLOT</name>
<dbReference type="RefSeq" id="WP_160720009.1">
    <property type="nucleotide sequence ID" value="NZ_SUMG01000005.1"/>
</dbReference>
<feature type="chain" id="PRO_5041347246" description="Peptidylprolyl isomerase" evidence="3">
    <location>
        <begin position="26"/>
        <end position="257"/>
    </location>
</feature>
<comment type="caution">
    <text evidence="4">The sequence shown here is derived from an EMBL/GenBank/DDBJ whole genome shotgun (WGS) entry which is preliminary data.</text>
</comment>
<accession>A0AA43XJV1</accession>
<dbReference type="PROSITE" id="PS51257">
    <property type="entry name" value="PROKAR_LIPOPROTEIN"/>
    <property type="match status" value="1"/>
</dbReference>
<evidence type="ECO:0000256" key="3">
    <source>
        <dbReference type="SAM" id="SignalP"/>
    </source>
</evidence>
<evidence type="ECO:0000313" key="4">
    <source>
        <dbReference type="EMBL" id="NBG87967.1"/>
    </source>
</evidence>
<evidence type="ECO:0008006" key="6">
    <source>
        <dbReference type="Google" id="ProtNLM"/>
    </source>
</evidence>
<dbReference type="PANTHER" id="PTHR47245">
    <property type="entry name" value="PEPTIDYLPROLYL ISOMERASE"/>
    <property type="match status" value="1"/>
</dbReference>
<evidence type="ECO:0000256" key="2">
    <source>
        <dbReference type="SAM" id="MobiDB-lite"/>
    </source>
</evidence>
<evidence type="ECO:0000256" key="1">
    <source>
        <dbReference type="SAM" id="Coils"/>
    </source>
</evidence>
<sequence>MTKKRIMLFGIAVLSIFLLTACGNGDDNGDNGTAEENGSQEEAPGDMEGPEALDLEDFDADEALLVINGEEITREEFEAQFERTKQMVAQQYGIDLDADENAMLLPELQHQTIENIIGQRVLTQEAENQGMEVTDEEIDENIGMLVQQFGGEEGFQEALEADNLTEEDLEQMVYEELLISQLFETELNFDDIEVTDEEIEAFYAQYEMAQEQQGEEVLPLEEIEEQLIAQLQQQKAQEQQQAYVAELMDESDIERLY</sequence>
<dbReference type="Pfam" id="PF13624">
    <property type="entry name" value="SurA_N_3"/>
    <property type="match status" value="1"/>
</dbReference>
<protein>
    <recommendedName>
        <fullName evidence="6">Peptidylprolyl isomerase</fullName>
    </recommendedName>
</protein>
<dbReference type="EMBL" id="SUMG01000005">
    <property type="protein sequence ID" value="NBG87967.1"/>
    <property type="molecule type" value="Genomic_DNA"/>
</dbReference>
<dbReference type="PANTHER" id="PTHR47245:SF2">
    <property type="entry name" value="PEPTIDYL-PROLYL CIS-TRANS ISOMERASE HP_0175-RELATED"/>
    <property type="match status" value="1"/>
</dbReference>
<gene>
    <name evidence="4" type="ORF">ISALK_05585</name>
</gene>
<evidence type="ECO:0000313" key="5">
    <source>
        <dbReference type="Proteomes" id="UP000449710"/>
    </source>
</evidence>